<dbReference type="GO" id="GO:0042802">
    <property type="term" value="F:identical protein binding"/>
    <property type="evidence" value="ECO:0007669"/>
    <property type="project" value="TreeGrafter"/>
</dbReference>
<dbReference type="SUPFAM" id="SSF53383">
    <property type="entry name" value="PLP-dependent transferases"/>
    <property type="match status" value="1"/>
</dbReference>
<dbReference type="InterPro" id="IPR005814">
    <property type="entry name" value="Aminotrans_3"/>
</dbReference>
<keyword evidence="7" id="KW-1185">Reference proteome</keyword>
<accession>A0A917LUA5</accession>
<dbReference type="CDD" id="cd00610">
    <property type="entry name" value="OAT_like"/>
    <property type="match status" value="1"/>
</dbReference>
<keyword evidence="3" id="KW-0808">Transferase</keyword>
<evidence type="ECO:0000256" key="5">
    <source>
        <dbReference type="RuleBase" id="RU003560"/>
    </source>
</evidence>
<dbReference type="PIRSF" id="PIRSF000521">
    <property type="entry name" value="Transaminase_4ab_Lys_Orn"/>
    <property type="match status" value="1"/>
</dbReference>
<dbReference type="FunFam" id="3.40.640.10:FF:000004">
    <property type="entry name" value="Acetylornithine aminotransferase"/>
    <property type="match status" value="1"/>
</dbReference>
<comment type="cofactor">
    <cofactor evidence="1">
        <name>pyridoxal 5'-phosphate</name>
        <dbReference type="ChEBI" id="CHEBI:597326"/>
    </cofactor>
</comment>
<dbReference type="Pfam" id="PF00202">
    <property type="entry name" value="Aminotran_3"/>
    <property type="match status" value="1"/>
</dbReference>
<dbReference type="GO" id="GO:0030170">
    <property type="term" value="F:pyridoxal phosphate binding"/>
    <property type="evidence" value="ECO:0007669"/>
    <property type="project" value="InterPro"/>
</dbReference>
<dbReference type="PROSITE" id="PS00600">
    <property type="entry name" value="AA_TRANSFER_CLASS_3"/>
    <property type="match status" value="1"/>
</dbReference>
<evidence type="ECO:0000256" key="4">
    <source>
        <dbReference type="ARBA" id="ARBA00022898"/>
    </source>
</evidence>
<evidence type="ECO:0000256" key="3">
    <source>
        <dbReference type="ARBA" id="ARBA00022679"/>
    </source>
</evidence>
<gene>
    <name evidence="6" type="primary">argD</name>
    <name evidence="6" type="ORF">GCM10011403_13960</name>
</gene>
<comment type="similarity">
    <text evidence="5">Belongs to the class-III pyridoxal-phosphate-dependent aminotransferase family.</text>
</comment>
<evidence type="ECO:0000313" key="7">
    <source>
        <dbReference type="Proteomes" id="UP000627715"/>
    </source>
</evidence>
<reference evidence="6" key="1">
    <citation type="journal article" date="2014" name="Int. J. Syst. Evol. Microbiol.">
        <title>Complete genome sequence of Corynebacterium casei LMG S-19264T (=DSM 44701T), isolated from a smear-ripened cheese.</title>
        <authorList>
            <consortium name="US DOE Joint Genome Institute (JGI-PGF)"/>
            <person name="Walter F."/>
            <person name="Albersmeier A."/>
            <person name="Kalinowski J."/>
            <person name="Ruckert C."/>
        </authorList>
    </citation>
    <scope>NUCLEOTIDE SEQUENCE</scope>
    <source>
        <strain evidence="6">CGMCC 1.15425</strain>
    </source>
</reference>
<protein>
    <submittedName>
        <fullName evidence="6">Acetylornithine aminotransferase</fullName>
    </submittedName>
</protein>
<dbReference type="EMBL" id="BMIY01000005">
    <property type="protein sequence ID" value="GGG57858.1"/>
    <property type="molecule type" value="Genomic_DNA"/>
</dbReference>
<dbReference type="Gene3D" id="3.40.640.10">
    <property type="entry name" value="Type I PLP-dependent aspartate aminotransferase-like (Major domain)"/>
    <property type="match status" value="1"/>
</dbReference>
<dbReference type="InterPro" id="IPR015422">
    <property type="entry name" value="PyrdxlP-dep_Trfase_small"/>
</dbReference>
<dbReference type="PANTHER" id="PTHR11986">
    <property type="entry name" value="AMINOTRANSFERASE CLASS III"/>
    <property type="match status" value="1"/>
</dbReference>
<proteinExistence type="inferred from homology"/>
<dbReference type="InterPro" id="IPR050103">
    <property type="entry name" value="Class-III_PLP-dep_AT"/>
</dbReference>
<reference evidence="6" key="2">
    <citation type="submission" date="2020-09" db="EMBL/GenBank/DDBJ databases">
        <authorList>
            <person name="Sun Q."/>
            <person name="Zhou Y."/>
        </authorList>
    </citation>
    <scope>NUCLEOTIDE SEQUENCE</scope>
    <source>
        <strain evidence="6">CGMCC 1.15425</strain>
    </source>
</reference>
<dbReference type="InterPro" id="IPR015421">
    <property type="entry name" value="PyrdxlP-dep_Trfase_major"/>
</dbReference>
<dbReference type="PANTHER" id="PTHR11986:SF79">
    <property type="entry name" value="ACETYLORNITHINE AMINOTRANSFERASE, MITOCHONDRIAL"/>
    <property type="match status" value="1"/>
</dbReference>
<dbReference type="OrthoDB" id="9801052at2"/>
<dbReference type="Proteomes" id="UP000627715">
    <property type="component" value="Unassembled WGS sequence"/>
</dbReference>
<dbReference type="GO" id="GO:0008483">
    <property type="term" value="F:transaminase activity"/>
    <property type="evidence" value="ECO:0007669"/>
    <property type="project" value="UniProtKB-KW"/>
</dbReference>
<keyword evidence="2 6" id="KW-0032">Aminotransferase</keyword>
<dbReference type="AlphaFoldDB" id="A0A917LUA5"/>
<dbReference type="InterPro" id="IPR015424">
    <property type="entry name" value="PyrdxlP-dep_Trfase"/>
</dbReference>
<evidence type="ECO:0000256" key="1">
    <source>
        <dbReference type="ARBA" id="ARBA00001933"/>
    </source>
</evidence>
<sequence length="405" mass="43504">MSEKTGDTKMHVMETENNLGLMLCQKLPLVIERGEGAWVWDDQGNTYLDFTSGWGVTCLGHSHPAMIQALHEQAGKIMQNPNSGFTYSPARAALLQSLQQVLPAGLDRTFFASSGAEANDAAVKLARKVTGRVNVVAIKDSFHGRTLAALSMSGDTNSASRFLPYLSGHSFVEREDFSGLQNAITSDVAAVIVEPVQGEGGVRALSPEFFQEIRRLCDQNGALLVVDEVQTGFCRTGHFFAIDDYKVRPDILTMGKGIAGGLPFAAFSVTQAIAQQVGVGDHGGTYCGNPLSCAVAKAVLDTLLEQKLSEHAAMMGEQALNDLEQLAEKYPQSIACARGKGLMLALQLRTDDQDLVWALTAACQRNGLLVIPTRGGVLRLLPPLTISLVQWRDGMSRLEAALSGL</sequence>
<dbReference type="RefSeq" id="WP_106387133.1">
    <property type="nucleotide sequence ID" value="NZ_BMIY01000005.1"/>
</dbReference>
<evidence type="ECO:0000313" key="6">
    <source>
        <dbReference type="EMBL" id="GGG57858.1"/>
    </source>
</evidence>
<name>A0A917LUA5_9GAMM</name>
<comment type="caution">
    <text evidence="6">The sequence shown here is derived from an EMBL/GenBank/DDBJ whole genome shotgun (WGS) entry which is preliminary data.</text>
</comment>
<organism evidence="6 7">
    <name type="scientific">Pseudohongiella nitratireducens</name>
    <dbReference type="NCBI Taxonomy" id="1768907"/>
    <lineage>
        <taxon>Bacteria</taxon>
        <taxon>Pseudomonadati</taxon>
        <taxon>Pseudomonadota</taxon>
        <taxon>Gammaproteobacteria</taxon>
        <taxon>Pseudomonadales</taxon>
        <taxon>Pseudohongiellaceae</taxon>
        <taxon>Pseudohongiella</taxon>
    </lineage>
</organism>
<evidence type="ECO:0000256" key="2">
    <source>
        <dbReference type="ARBA" id="ARBA00022576"/>
    </source>
</evidence>
<dbReference type="Gene3D" id="3.90.1150.10">
    <property type="entry name" value="Aspartate Aminotransferase, domain 1"/>
    <property type="match status" value="1"/>
</dbReference>
<dbReference type="InterPro" id="IPR049704">
    <property type="entry name" value="Aminotrans_3_PPA_site"/>
</dbReference>
<keyword evidence="4 5" id="KW-0663">Pyridoxal phosphate</keyword>